<organism evidence="16 17">
    <name type="scientific">Armadillidium nasatum</name>
    <dbReference type="NCBI Taxonomy" id="96803"/>
    <lineage>
        <taxon>Eukaryota</taxon>
        <taxon>Metazoa</taxon>
        <taxon>Ecdysozoa</taxon>
        <taxon>Arthropoda</taxon>
        <taxon>Crustacea</taxon>
        <taxon>Multicrustacea</taxon>
        <taxon>Malacostraca</taxon>
        <taxon>Eumalacostraca</taxon>
        <taxon>Peracarida</taxon>
        <taxon>Isopoda</taxon>
        <taxon>Oniscidea</taxon>
        <taxon>Crinocheta</taxon>
        <taxon>Armadillidiidae</taxon>
        <taxon>Armadillidium</taxon>
    </lineage>
</organism>
<dbReference type="PROSITE" id="PS01136">
    <property type="entry name" value="UPF0034"/>
    <property type="match status" value="1"/>
</dbReference>
<comment type="catalytic activity">
    <reaction evidence="12">
        <text>5,6-dihydrouridine(16) in tRNA + NAD(+) = uridine(16) in tRNA + NADH + H(+)</text>
        <dbReference type="Rhea" id="RHEA:53380"/>
        <dbReference type="Rhea" id="RHEA-COMP:13543"/>
        <dbReference type="Rhea" id="RHEA-COMP:13544"/>
        <dbReference type="ChEBI" id="CHEBI:15378"/>
        <dbReference type="ChEBI" id="CHEBI:57540"/>
        <dbReference type="ChEBI" id="CHEBI:57945"/>
        <dbReference type="ChEBI" id="CHEBI:65315"/>
        <dbReference type="ChEBI" id="CHEBI:74443"/>
        <dbReference type="EC" id="1.3.1.88"/>
    </reaction>
    <physiologicalReaction direction="right-to-left" evidence="12">
        <dbReference type="Rhea" id="RHEA:53382"/>
    </physiologicalReaction>
</comment>
<dbReference type="Pfam" id="PF01207">
    <property type="entry name" value="Dus"/>
    <property type="match status" value="1"/>
</dbReference>
<dbReference type="GO" id="GO:0017150">
    <property type="term" value="F:tRNA dihydrouridine synthase activity"/>
    <property type="evidence" value="ECO:0007669"/>
    <property type="project" value="InterPro"/>
</dbReference>
<dbReference type="Proteomes" id="UP000326759">
    <property type="component" value="Unassembled WGS sequence"/>
</dbReference>
<evidence type="ECO:0000256" key="2">
    <source>
        <dbReference type="ARBA" id="ARBA00022630"/>
    </source>
</evidence>
<evidence type="ECO:0000256" key="10">
    <source>
        <dbReference type="ARBA" id="ARBA00047287"/>
    </source>
</evidence>
<sequence>MSSYSYFFFTVFLMILFFFDFHIRNIVDMASEHPGFEYWRNVLKNAKHVLAPMVDASELAWRILSRRYGAELCYTPMLHASVFVNDSKYRKQNLASCSEDRPLIVQIKTQLNVHDSNNIIRSNITLWRFCANNPETFAKACTLAAPHCDGVDINLGCPQAIARKGHYGAFLMEEWTLISDMIRHAKEKVSIPISAKIRVFSDLEKTIQYAKMLESAGVMLLTVHGRTRDQKGPLTGVANWDYIKAVREAVNIPVFANGNIQYLSDVEKCLEFTGVQGVMSAEGNLHNPAIFVGESPPVWRMALEYLDLVKLYPCHLSYSRGHIFKLLHHVFNMEENFDLRYRMSKSSTIDTMIEVTRSLEGRMQDYYTGAKEWHPKEGSLVSNLPLKPWLCQPYVRMDAEDYKNKLAESPEKSSRKERM</sequence>
<evidence type="ECO:0000256" key="8">
    <source>
        <dbReference type="ARBA" id="ARBA00038313"/>
    </source>
</evidence>
<evidence type="ECO:0000256" key="3">
    <source>
        <dbReference type="ARBA" id="ARBA00022643"/>
    </source>
</evidence>
<dbReference type="GO" id="GO:0050660">
    <property type="term" value="F:flavin adenine dinucleotide binding"/>
    <property type="evidence" value="ECO:0007669"/>
    <property type="project" value="InterPro"/>
</dbReference>
<feature type="transmembrane region" description="Helical" evidence="14">
    <location>
        <begin position="6"/>
        <end position="23"/>
    </location>
</feature>
<gene>
    <name evidence="16" type="primary">DUS1L</name>
    <name evidence="16" type="ORF">Anas_02597</name>
</gene>
<dbReference type="InterPro" id="IPR013785">
    <property type="entry name" value="Aldolase_TIM"/>
</dbReference>
<evidence type="ECO:0000256" key="12">
    <source>
        <dbReference type="ARBA" id="ARBA00048934"/>
    </source>
</evidence>
<keyword evidence="4" id="KW-0819">tRNA processing</keyword>
<comment type="similarity">
    <text evidence="8">Belongs to the Dus family. Dus1 subfamily.</text>
</comment>
<comment type="caution">
    <text evidence="16">The sequence shown here is derived from an EMBL/GenBank/DDBJ whole genome shotgun (WGS) entry which is preliminary data.</text>
</comment>
<comment type="catalytic activity">
    <reaction evidence="11">
        <text>5,6-dihydrouridine(16) in tRNA + NADP(+) = uridine(16) in tRNA + NADPH + H(+)</text>
        <dbReference type="Rhea" id="RHEA:53376"/>
        <dbReference type="Rhea" id="RHEA-COMP:13543"/>
        <dbReference type="Rhea" id="RHEA-COMP:13544"/>
        <dbReference type="ChEBI" id="CHEBI:15378"/>
        <dbReference type="ChEBI" id="CHEBI:57783"/>
        <dbReference type="ChEBI" id="CHEBI:58349"/>
        <dbReference type="ChEBI" id="CHEBI:65315"/>
        <dbReference type="ChEBI" id="CHEBI:74443"/>
        <dbReference type="EC" id="1.3.1.88"/>
    </reaction>
    <physiologicalReaction direction="right-to-left" evidence="11">
        <dbReference type="Rhea" id="RHEA:53378"/>
    </physiologicalReaction>
</comment>
<evidence type="ECO:0000256" key="11">
    <source>
        <dbReference type="ARBA" id="ARBA00047652"/>
    </source>
</evidence>
<dbReference type="PANTHER" id="PTHR11082:SF5">
    <property type="entry name" value="TRNA-DIHYDROURIDINE(16_17) SYNTHASE [NAD(P)(+)]-LIKE"/>
    <property type="match status" value="1"/>
</dbReference>
<reference evidence="16 17" key="1">
    <citation type="journal article" date="2019" name="PLoS Biol.">
        <title>Sex chromosomes control vertical transmission of feminizing Wolbachia symbionts in an isopod.</title>
        <authorList>
            <person name="Becking T."/>
            <person name="Chebbi M.A."/>
            <person name="Giraud I."/>
            <person name="Moumen B."/>
            <person name="Laverre T."/>
            <person name="Caubet Y."/>
            <person name="Peccoud J."/>
            <person name="Gilbert C."/>
            <person name="Cordaux R."/>
        </authorList>
    </citation>
    <scope>NUCLEOTIDE SEQUENCE [LARGE SCALE GENOMIC DNA]</scope>
    <source>
        <strain evidence="16">ANa2</strain>
        <tissue evidence="16">Whole body excluding digestive tract and cuticle</tissue>
    </source>
</reference>
<evidence type="ECO:0000256" key="14">
    <source>
        <dbReference type="SAM" id="Phobius"/>
    </source>
</evidence>
<dbReference type="SUPFAM" id="SSF51395">
    <property type="entry name" value="FMN-linked oxidoreductases"/>
    <property type="match status" value="1"/>
</dbReference>
<evidence type="ECO:0000256" key="4">
    <source>
        <dbReference type="ARBA" id="ARBA00022694"/>
    </source>
</evidence>
<dbReference type="PANTHER" id="PTHR11082">
    <property type="entry name" value="TRNA-DIHYDROURIDINE SYNTHASE"/>
    <property type="match status" value="1"/>
</dbReference>
<keyword evidence="5" id="KW-0521">NADP</keyword>
<keyword evidence="14" id="KW-0812">Transmembrane</keyword>
<keyword evidence="17" id="KW-1185">Reference proteome</keyword>
<accession>A0A5N5TM03</accession>
<dbReference type="EC" id="1.3.1.88" evidence="9"/>
<name>A0A5N5TM03_9CRUS</name>
<protein>
    <recommendedName>
        <fullName evidence="9">tRNA-dihydrouridine(16/17) synthase [NAD(P)(+)]</fullName>
        <ecNumber evidence="9">1.3.1.88</ecNumber>
    </recommendedName>
</protein>
<evidence type="ECO:0000259" key="15">
    <source>
        <dbReference type="Pfam" id="PF01207"/>
    </source>
</evidence>
<dbReference type="Gene3D" id="3.20.20.70">
    <property type="entry name" value="Aldolase class I"/>
    <property type="match status" value="1"/>
</dbReference>
<dbReference type="InterPro" id="IPR018517">
    <property type="entry name" value="tRNA_hU_synthase_CS"/>
</dbReference>
<keyword evidence="14" id="KW-0472">Membrane</keyword>
<evidence type="ECO:0000256" key="7">
    <source>
        <dbReference type="ARBA" id="ARBA00023027"/>
    </source>
</evidence>
<evidence type="ECO:0000256" key="9">
    <source>
        <dbReference type="ARBA" id="ARBA00038890"/>
    </source>
</evidence>
<comment type="catalytic activity">
    <reaction evidence="13">
        <text>5,6-dihydrouridine(17) in tRNA + NADP(+) = uridine(17) in tRNA + NADPH + H(+)</text>
        <dbReference type="Rhea" id="RHEA:53368"/>
        <dbReference type="Rhea" id="RHEA-COMP:13541"/>
        <dbReference type="Rhea" id="RHEA-COMP:13542"/>
        <dbReference type="ChEBI" id="CHEBI:15378"/>
        <dbReference type="ChEBI" id="CHEBI:57783"/>
        <dbReference type="ChEBI" id="CHEBI:58349"/>
        <dbReference type="ChEBI" id="CHEBI:65315"/>
        <dbReference type="ChEBI" id="CHEBI:74443"/>
        <dbReference type="EC" id="1.3.1.88"/>
    </reaction>
    <physiologicalReaction direction="right-to-left" evidence="13">
        <dbReference type="Rhea" id="RHEA:53370"/>
    </physiologicalReaction>
</comment>
<proteinExistence type="inferred from homology"/>
<keyword evidence="14" id="KW-1133">Transmembrane helix</keyword>
<keyword evidence="3" id="KW-0288">FMN</keyword>
<keyword evidence="7" id="KW-0520">NAD</keyword>
<evidence type="ECO:0000313" key="17">
    <source>
        <dbReference type="Proteomes" id="UP000326759"/>
    </source>
</evidence>
<feature type="domain" description="DUS-like FMN-binding" evidence="15">
    <location>
        <begin position="50"/>
        <end position="309"/>
    </location>
</feature>
<evidence type="ECO:0000256" key="1">
    <source>
        <dbReference type="ARBA" id="ARBA00001917"/>
    </source>
</evidence>
<keyword evidence="2" id="KW-0285">Flavoprotein</keyword>
<evidence type="ECO:0000256" key="5">
    <source>
        <dbReference type="ARBA" id="ARBA00022857"/>
    </source>
</evidence>
<dbReference type="InterPro" id="IPR035587">
    <property type="entry name" value="DUS-like_FMN-bd"/>
</dbReference>
<evidence type="ECO:0000313" key="16">
    <source>
        <dbReference type="EMBL" id="KAB7507162.1"/>
    </source>
</evidence>
<comment type="cofactor">
    <cofactor evidence="1">
        <name>FMN</name>
        <dbReference type="ChEBI" id="CHEBI:58210"/>
    </cofactor>
</comment>
<evidence type="ECO:0000256" key="6">
    <source>
        <dbReference type="ARBA" id="ARBA00023002"/>
    </source>
</evidence>
<comment type="catalytic activity">
    <reaction evidence="10">
        <text>5,6-dihydrouridine(17) in tRNA + NAD(+) = uridine(17) in tRNA + NADH + H(+)</text>
        <dbReference type="Rhea" id="RHEA:53372"/>
        <dbReference type="Rhea" id="RHEA-COMP:13541"/>
        <dbReference type="Rhea" id="RHEA-COMP:13542"/>
        <dbReference type="ChEBI" id="CHEBI:15378"/>
        <dbReference type="ChEBI" id="CHEBI:57540"/>
        <dbReference type="ChEBI" id="CHEBI:57945"/>
        <dbReference type="ChEBI" id="CHEBI:65315"/>
        <dbReference type="ChEBI" id="CHEBI:74443"/>
        <dbReference type="EC" id="1.3.1.88"/>
    </reaction>
    <physiologicalReaction direction="right-to-left" evidence="10">
        <dbReference type="Rhea" id="RHEA:53374"/>
    </physiologicalReaction>
</comment>
<keyword evidence="6" id="KW-0560">Oxidoreductase</keyword>
<dbReference type="AlphaFoldDB" id="A0A5N5TM03"/>
<dbReference type="CDD" id="cd02801">
    <property type="entry name" value="DUS_like_FMN"/>
    <property type="match status" value="1"/>
</dbReference>
<dbReference type="EMBL" id="SEYY01000471">
    <property type="protein sequence ID" value="KAB7507162.1"/>
    <property type="molecule type" value="Genomic_DNA"/>
</dbReference>
<dbReference type="OrthoDB" id="272303at2759"/>
<evidence type="ECO:0000256" key="13">
    <source>
        <dbReference type="ARBA" id="ARBA00049467"/>
    </source>
</evidence>